<keyword evidence="4" id="KW-1185">Reference proteome</keyword>
<dbReference type="Proteomes" id="UP000023152">
    <property type="component" value="Unassembled WGS sequence"/>
</dbReference>
<comment type="caution">
    <text evidence="3">The sequence shown here is derived from an EMBL/GenBank/DDBJ whole genome shotgun (WGS) entry which is preliminary data.</text>
</comment>
<dbReference type="EMBL" id="ASPP01020077">
    <property type="protein sequence ID" value="ETO14360.1"/>
    <property type="molecule type" value="Genomic_DNA"/>
</dbReference>
<feature type="compositionally biased region" description="Basic and acidic residues" evidence="1">
    <location>
        <begin position="213"/>
        <end position="222"/>
    </location>
</feature>
<proteinExistence type="predicted"/>
<accession>X6MMR8</accession>
<dbReference type="OrthoDB" id="1716625at2759"/>
<dbReference type="Pfam" id="PF07647">
    <property type="entry name" value="SAM_2"/>
    <property type="match status" value="1"/>
</dbReference>
<dbReference type="InterPro" id="IPR027417">
    <property type="entry name" value="P-loop_NTPase"/>
</dbReference>
<organism evidence="3 4">
    <name type="scientific">Reticulomyxa filosa</name>
    <dbReference type="NCBI Taxonomy" id="46433"/>
    <lineage>
        <taxon>Eukaryota</taxon>
        <taxon>Sar</taxon>
        <taxon>Rhizaria</taxon>
        <taxon>Retaria</taxon>
        <taxon>Foraminifera</taxon>
        <taxon>Monothalamids</taxon>
        <taxon>Reticulomyxidae</taxon>
        <taxon>Reticulomyxa</taxon>
    </lineage>
</organism>
<name>X6MMR8_RETFI</name>
<dbReference type="AlphaFoldDB" id="X6MMR8"/>
<feature type="compositionally biased region" description="Gly residues" evidence="1">
    <location>
        <begin position="243"/>
        <end position="254"/>
    </location>
</feature>
<dbReference type="Gene3D" id="3.40.50.300">
    <property type="entry name" value="P-loop containing nucleotide triphosphate hydrolases"/>
    <property type="match status" value="1"/>
</dbReference>
<reference evidence="3 4" key="1">
    <citation type="journal article" date="2013" name="Curr. Biol.">
        <title>The Genome of the Foraminiferan Reticulomyxa filosa.</title>
        <authorList>
            <person name="Glockner G."/>
            <person name="Hulsmann N."/>
            <person name="Schleicher M."/>
            <person name="Noegel A.A."/>
            <person name="Eichinger L."/>
            <person name="Gallinger C."/>
            <person name="Pawlowski J."/>
            <person name="Sierra R."/>
            <person name="Euteneuer U."/>
            <person name="Pillet L."/>
            <person name="Moustafa A."/>
            <person name="Platzer M."/>
            <person name="Groth M."/>
            <person name="Szafranski K."/>
            <person name="Schliwa M."/>
        </authorList>
    </citation>
    <scope>NUCLEOTIDE SEQUENCE [LARGE SCALE GENOMIC DNA]</scope>
</reference>
<evidence type="ECO:0000256" key="1">
    <source>
        <dbReference type="SAM" id="MobiDB-lite"/>
    </source>
</evidence>
<dbReference type="InterPro" id="IPR013761">
    <property type="entry name" value="SAM/pointed_sf"/>
</dbReference>
<dbReference type="SUPFAM" id="SSF52540">
    <property type="entry name" value="P-loop containing nucleoside triphosphate hydrolases"/>
    <property type="match status" value="1"/>
</dbReference>
<gene>
    <name evidence="3" type="ORF">RFI_23009</name>
</gene>
<dbReference type="Gene3D" id="1.10.268.20">
    <property type="match status" value="1"/>
</dbReference>
<protein>
    <recommendedName>
        <fullName evidence="2">SAM domain-containing protein</fullName>
    </recommendedName>
</protein>
<evidence type="ECO:0000313" key="4">
    <source>
        <dbReference type="Proteomes" id="UP000023152"/>
    </source>
</evidence>
<evidence type="ECO:0000259" key="2">
    <source>
        <dbReference type="SMART" id="SM00454"/>
    </source>
</evidence>
<sequence>MSYSDQEQLKAFLGSINPSFVQYAQKLIDNGLSGSEDFQIMQERDYEKSKKCPSFEKFGAKTKLKKKKKDGTKKKWIKKTKTATPIEEDSALKEGDEISELSKKKSTSKANLENTEGVKITADANGAAKEKGSKVASWTEGEVGLWVKALQNGKYCKYATNFETMHIDGAHLLTFTSADDLADIVPDSTDRSFIFESIGHLQDGTVSLIQDTLDKESEKESINESGSRTGGDVSASVPRSQEVGGGKGGGGGGEMQESSLPWAPVPPSAEATGFRVSRQNLVAKPKDDSYVKQRVIKFFEIYDPSKLDDPSEVDKLISTYRGREEDLFSELESKYVLNGPKASYTRKQLNRSFDNRTDVVLHELSRLYQQYTRHIEEAYSFPAFHSPLLDAVDFMAKPMVLLVGQYSTGKTTFIRYLVGRDFPGMSIGPEPTTDCFSA</sequence>
<feature type="region of interest" description="Disordered" evidence="1">
    <location>
        <begin position="213"/>
        <end position="269"/>
    </location>
</feature>
<evidence type="ECO:0000313" key="3">
    <source>
        <dbReference type="EMBL" id="ETO14360.1"/>
    </source>
</evidence>
<dbReference type="SUPFAM" id="SSF47769">
    <property type="entry name" value="SAM/Pointed domain"/>
    <property type="match status" value="1"/>
</dbReference>
<dbReference type="SMART" id="SM00454">
    <property type="entry name" value="SAM"/>
    <property type="match status" value="1"/>
</dbReference>
<feature type="domain" description="SAM" evidence="2">
    <location>
        <begin position="135"/>
        <end position="204"/>
    </location>
</feature>
<feature type="non-terminal residue" evidence="3">
    <location>
        <position position="438"/>
    </location>
</feature>
<dbReference type="CDD" id="cd09487">
    <property type="entry name" value="SAM_superfamily"/>
    <property type="match status" value="1"/>
</dbReference>
<dbReference type="Gene3D" id="1.10.150.50">
    <property type="entry name" value="Transcription Factor, Ets-1"/>
    <property type="match status" value="1"/>
</dbReference>
<dbReference type="InterPro" id="IPR001660">
    <property type="entry name" value="SAM"/>
</dbReference>